<dbReference type="GO" id="GO:0003341">
    <property type="term" value="P:cilium movement"/>
    <property type="evidence" value="ECO:0007669"/>
    <property type="project" value="InterPro"/>
</dbReference>
<keyword evidence="1 2" id="KW-0175">Coiled coil</keyword>
<dbReference type="InterPro" id="IPR033192">
    <property type="entry name" value="ODAD3"/>
</dbReference>
<evidence type="ECO:0000259" key="3">
    <source>
        <dbReference type="Pfam" id="PF21773"/>
    </source>
</evidence>
<dbReference type="Pfam" id="PF21773">
    <property type="entry name" value="ODAD1_CC"/>
    <property type="match status" value="1"/>
</dbReference>
<dbReference type="Proteomes" id="UP000267029">
    <property type="component" value="Unassembled WGS sequence"/>
</dbReference>
<evidence type="ECO:0000313" key="4">
    <source>
        <dbReference type="EMBL" id="VDD80769.1"/>
    </source>
</evidence>
<reference evidence="4 5" key="1">
    <citation type="submission" date="2018-10" db="EMBL/GenBank/DDBJ databases">
        <authorList>
            <consortium name="Pathogen Informatics"/>
        </authorList>
    </citation>
    <scope>NUCLEOTIDE SEQUENCE [LARGE SCALE GENOMIC DNA]</scope>
</reference>
<dbReference type="OrthoDB" id="10255247at2759"/>
<name>A0A0R3UHG2_MESCO</name>
<evidence type="ECO:0000256" key="1">
    <source>
        <dbReference type="ARBA" id="ARBA00023054"/>
    </source>
</evidence>
<feature type="domain" description="ODAD1 central coiled coil region" evidence="3">
    <location>
        <begin position="57"/>
        <end position="318"/>
    </location>
</feature>
<dbReference type="GO" id="GO:0036158">
    <property type="term" value="P:outer dynein arm assembly"/>
    <property type="evidence" value="ECO:0007669"/>
    <property type="project" value="InterPro"/>
</dbReference>
<keyword evidence="5" id="KW-1185">Reference proteome</keyword>
<gene>
    <name evidence="4" type="ORF">MCOS_LOCUS6772</name>
</gene>
<accession>A0A0R3UHG2</accession>
<dbReference type="PANTHER" id="PTHR46518">
    <property type="entry name" value="COILED-COIL DOMAIN-CONTAINING PROTEIN 151"/>
    <property type="match status" value="1"/>
</dbReference>
<dbReference type="GO" id="GO:0097542">
    <property type="term" value="C:ciliary tip"/>
    <property type="evidence" value="ECO:0007669"/>
    <property type="project" value="TreeGrafter"/>
</dbReference>
<dbReference type="AlphaFoldDB" id="A0A0R3UHG2"/>
<organism evidence="4 5">
    <name type="scientific">Mesocestoides corti</name>
    <name type="common">Flatworm</name>
    <dbReference type="NCBI Taxonomy" id="53468"/>
    <lineage>
        <taxon>Eukaryota</taxon>
        <taxon>Metazoa</taxon>
        <taxon>Spiralia</taxon>
        <taxon>Lophotrochozoa</taxon>
        <taxon>Platyhelminthes</taxon>
        <taxon>Cestoda</taxon>
        <taxon>Eucestoda</taxon>
        <taxon>Cyclophyllidea</taxon>
        <taxon>Mesocestoididae</taxon>
        <taxon>Mesocestoides</taxon>
    </lineage>
</organism>
<dbReference type="PANTHER" id="PTHR46518:SF1">
    <property type="entry name" value="OUTER DYNEIN ARM-DOCKING COMPLEX SUBUNIT 3"/>
    <property type="match status" value="1"/>
</dbReference>
<proteinExistence type="predicted"/>
<protein>
    <recommendedName>
        <fullName evidence="3">ODAD1 central coiled coil region domain-containing protein</fullName>
    </recommendedName>
</protein>
<dbReference type="GO" id="GO:0036064">
    <property type="term" value="C:ciliary basal body"/>
    <property type="evidence" value="ECO:0007669"/>
    <property type="project" value="TreeGrafter"/>
</dbReference>
<dbReference type="InterPro" id="IPR049258">
    <property type="entry name" value="ODAD1_CC"/>
</dbReference>
<evidence type="ECO:0000313" key="5">
    <source>
        <dbReference type="Proteomes" id="UP000267029"/>
    </source>
</evidence>
<dbReference type="EMBL" id="UXSR01005292">
    <property type="protein sequence ID" value="VDD80769.1"/>
    <property type="molecule type" value="Genomic_DNA"/>
</dbReference>
<evidence type="ECO:0000256" key="2">
    <source>
        <dbReference type="SAM" id="Coils"/>
    </source>
</evidence>
<sequence length="374" mass="43197">MDYDVSSKQNALNDLRHLTDIKLKKLADVEQKIRAVKDRMDGYSFFSPKELEVMQFIRTLENNLDKANMKATEALHVGHAYEAIKDKLKGERSTYGPTLESMEAEIRRCSVKLKQLKEVCIDAVRQRDETLGELRRLEELLYAYQKRRELELLNMRRMLDSYKEQPTPMKALVENEQLTGDDPTVTDEQGLMASLEDVYKELKSVTGVSNHNDMEKMFVQLENSTTSLRQLSQEAEVKQKSLQDQNDQLKAAYLELKSIGDFKLSKISAHERKQGHMDALIEKKNSMQAELNRLRQQLTYARLAIEHIYVKLQMTPSTTKSAKKQAAVILKHLTEINLPDIMLQCMEYQDQLDNDLDGYDLVSEISNMNLEKVS</sequence>
<dbReference type="GO" id="GO:0035253">
    <property type="term" value="C:ciliary rootlet"/>
    <property type="evidence" value="ECO:0007669"/>
    <property type="project" value="TreeGrafter"/>
</dbReference>
<feature type="coiled-coil region" evidence="2">
    <location>
        <begin position="57"/>
        <end position="119"/>
    </location>
</feature>
<feature type="coiled-coil region" evidence="2">
    <location>
        <begin position="228"/>
        <end position="297"/>
    </location>
</feature>